<dbReference type="EMBL" id="BPLQ01001512">
    <property type="protein sequence ID" value="GIX82401.1"/>
    <property type="molecule type" value="Genomic_DNA"/>
</dbReference>
<name>A0AAV4NEM2_9ARAC</name>
<keyword evidence="2" id="KW-1185">Reference proteome</keyword>
<gene>
    <name evidence="1" type="ORF">CDAR_281071</name>
</gene>
<proteinExistence type="predicted"/>
<sequence>MMKFARIKRGCDVTPGGRGTDIGGVISRDACRGSPGNGCVVMTTDIRHEAIGEWDKIPERYSCWVSYRKQIPPLIRMTPSLFIARGYLLSMGHILEIALPPFEVLTYWVIVHKCDK</sequence>
<dbReference type="AlphaFoldDB" id="A0AAV4NEM2"/>
<evidence type="ECO:0000313" key="1">
    <source>
        <dbReference type="EMBL" id="GIX82401.1"/>
    </source>
</evidence>
<reference evidence="1 2" key="1">
    <citation type="submission" date="2021-06" db="EMBL/GenBank/DDBJ databases">
        <title>Caerostris darwini draft genome.</title>
        <authorList>
            <person name="Kono N."/>
            <person name="Arakawa K."/>
        </authorList>
    </citation>
    <scope>NUCLEOTIDE SEQUENCE [LARGE SCALE GENOMIC DNA]</scope>
</reference>
<comment type="caution">
    <text evidence="1">The sequence shown here is derived from an EMBL/GenBank/DDBJ whole genome shotgun (WGS) entry which is preliminary data.</text>
</comment>
<accession>A0AAV4NEM2</accession>
<organism evidence="1 2">
    <name type="scientific">Caerostris darwini</name>
    <dbReference type="NCBI Taxonomy" id="1538125"/>
    <lineage>
        <taxon>Eukaryota</taxon>
        <taxon>Metazoa</taxon>
        <taxon>Ecdysozoa</taxon>
        <taxon>Arthropoda</taxon>
        <taxon>Chelicerata</taxon>
        <taxon>Arachnida</taxon>
        <taxon>Araneae</taxon>
        <taxon>Araneomorphae</taxon>
        <taxon>Entelegynae</taxon>
        <taxon>Araneoidea</taxon>
        <taxon>Araneidae</taxon>
        <taxon>Caerostris</taxon>
    </lineage>
</organism>
<evidence type="ECO:0000313" key="2">
    <source>
        <dbReference type="Proteomes" id="UP001054837"/>
    </source>
</evidence>
<protein>
    <submittedName>
        <fullName evidence="1">Uncharacterized protein</fullName>
    </submittedName>
</protein>
<dbReference type="Proteomes" id="UP001054837">
    <property type="component" value="Unassembled WGS sequence"/>
</dbReference>